<comment type="caution">
    <text evidence="1">The sequence shown here is derived from an EMBL/GenBank/DDBJ whole genome shotgun (WGS) entry which is preliminary data.</text>
</comment>
<accession>A0A1H3APM6</accession>
<proteinExistence type="predicted"/>
<dbReference type="EMBL" id="FNOB01000013">
    <property type="protein sequence ID" value="SDX31361.1"/>
    <property type="molecule type" value="Genomic_DNA"/>
</dbReference>
<dbReference type="Proteomes" id="UP000199541">
    <property type="component" value="Unassembled WGS sequence"/>
</dbReference>
<sequence>MNRLRILYLRRCHGLTEPQALALAALIWGVC</sequence>
<organism evidence="1 2">
    <name type="scientific">Allgaiera indica</name>
    <dbReference type="NCBI Taxonomy" id="765699"/>
    <lineage>
        <taxon>Bacteria</taxon>
        <taxon>Pseudomonadati</taxon>
        <taxon>Pseudomonadota</taxon>
        <taxon>Alphaproteobacteria</taxon>
        <taxon>Rhodobacterales</taxon>
        <taxon>Paracoccaceae</taxon>
        <taxon>Allgaiera</taxon>
    </lineage>
</organism>
<reference evidence="1 2" key="1">
    <citation type="submission" date="2016-10" db="EMBL/GenBank/DDBJ databases">
        <authorList>
            <person name="Varghese N."/>
            <person name="Submissions S."/>
        </authorList>
    </citation>
    <scope>NUCLEOTIDE SEQUENCE [LARGE SCALE GENOMIC DNA]</scope>
    <source>
        <strain evidence="1 2">DSM 24802</strain>
    </source>
</reference>
<gene>
    <name evidence="1" type="ORF">SAMN05444006_113117</name>
</gene>
<protein>
    <submittedName>
        <fullName evidence="1">Uncharacterized protein</fullName>
    </submittedName>
</protein>
<name>A0A1H3APM6_9RHOB</name>
<evidence type="ECO:0000313" key="1">
    <source>
        <dbReference type="EMBL" id="SDX31361.1"/>
    </source>
</evidence>
<evidence type="ECO:0000313" key="2">
    <source>
        <dbReference type="Proteomes" id="UP000199541"/>
    </source>
</evidence>
<keyword evidence="2" id="KW-1185">Reference proteome</keyword>